<dbReference type="InterPro" id="IPR000847">
    <property type="entry name" value="LysR_HTH_N"/>
</dbReference>
<gene>
    <name evidence="9" type="ORF">BEL07_26380</name>
</gene>
<dbReference type="Proteomes" id="UP000178953">
    <property type="component" value="Unassembled WGS sequence"/>
</dbReference>
<evidence type="ECO:0000313" key="10">
    <source>
        <dbReference type="Proteomes" id="UP000178953"/>
    </source>
</evidence>
<dbReference type="SUPFAM" id="SSF53850">
    <property type="entry name" value="Periplasmic binding protein-like II"/>
    <property type="match status" value="1"/>
</dbReference>
<keyword evidence="2" id="KW-0805">Transcription regulation</keyword>
<name>A0A1E8PYI4_9MYCO</name>
<dbReference type="EMBL" id="MCHX01000096">
    <property type="protein sequence ID" value="OFJ50769.1"/>
    <property type="molecule type" value="Genomic_DNA"/>
</dbReference>
<feature type="domain" description="HTH lysR-type" evidence="8">
    <location>
        <begin position="1"/>
        <end position="58"/>
    </location>
</feature>
<dbReference type="Pfam" id="PF00126">
    <property type="entry name" value="HTH_1"/>
    <property type="match status" value="1"/>
</dbReference>
<organism evidence="9 10">
    <name type="scientific">Mycolicibacterium grossiae</name>
    <dbReference type="NCBI Taxonomy" id="1552759"/>
    <lineage>
        <taxon>Bacteria</taxon>
        <taxon>Bacillati</taxon>
        <taxon>Actinomycetota</taxon>
        <taxon>Actinomycetes</taxon>
        <taxon>Mycobacteriales</taxon>
        <taxon>Mycobacteriaceae</taxon>
        <taxon>Mycolicibacterium</taxon>
    </lineage>
</organism>
<evidence type="ECO:0000259" key="8">
    <source>
        <dbReference type="PROSITE" id="PS50931"/>
    </source>
</evidence>
<dbReference type="Pfam" id="PF03466">
    <property type="entry name" value="LysR_substrate"/>
    <property type="match status" value="1"/>
</dbReference>
<protein>
    <recommendedName>
        <fullName evidence="6">Probable hydrogen peroxide-inducible genes activator</fullName>
    </recommendedName>
</protein>
<proteinExistence type="inferred from homology"/>
<reference evidence="9 10" key="1">
    <citation type="submission" date="2016-09" db="EMBL/GenBank/DDBJ databases">
        <title>genome sequence of Mycobacterium sp. 739 SCH.</title>
        <authorList>
            <person name="Greninger A.L."/>
            <person name="Qin X."/>
            <person name="Jerome K."/>
            <person name="Vora S."/>
            <person name="Quinn K."/>
        </authorList>
    </citation>
    <scope>NUCLEOTIDE SEQUENCE [LARGE SCALE GENOMIC DNA]</scope>
    <source>
        <strain evidence="9 10">SCH</strain>
    </source>
</reference>
<dbReference type="PROSITE" id="PS50931">
    <property type="entry name" value="HTH_LYSR"/>
    <property type="match status" value="1"/>
</dbReference>
<evidence type="ECO:0000256" key="6">
    <source>
        <dbReference type="ARBA" id="ARBA00040885"/>
    </source>
</evidence>
<evidence type="ECO:0000256" key="5">
    <source>
        <dbReference type="ARBA" id="ARBA00023163"/>
    </source>
</evidence>
<evidence type="ECO:0000256" key="2">
    <source>
        <dbReference type="ARBA" id="ARBA00023015"/>
    </source>
</evidence>
<dbReference type="FunFam" id="1.10.10.10:FF:000001">
    <property type="entry name" value="LysR family transcriptional regulator"/>
    <property type="match status" value="1"/>
</dbReference>
<dbReference type="OrthoDB" id="3181812at2"/>
<evidence type="ECO:0000256" key="4">
    <source>
        <dbReference type="ARBA" id="ARBA00023159"/>
    </source>
</evidence>
<dbReference type="AlphaFoldDB" id="A0A1E8PYI4"/>
<evidence type="ECO:0000313" key="9">
    <source>
        <dbReference type="EMBL" id="OFJ50769.1"/>
    </source>
</evidence>
<accession>A0A1E8PYI4</accession>
<keyword evidence="3" id="KW-0238">DNA-binding</keyword>
<dbReference type="GO" id="GO:0032993">
    <property type="term" value="C:protein-DNA complex"/>
    <property type="evidence" value="ECO:0007669"/>
    <property type="project" value="TreeGrafter"/>
</dbReference>
<dbReference type="PANTHER" id="PTHR30346:SF28">
    <property type="entry name" value="HTH-TYPE TRANSCRIPTIONAL REGULATOR CYNR"/>
    <property type="match status" value="1"/>
</dbReference>
<dbReference type="PRINTS" id="PR00039">
    <property type="entry name" value="HTHLYSR"/>
</dbReference>
<comment type="caution">
    <text evidence="9">The sequence shown here is derived from an EMBL/GenBank/DDBJ whole genome shotgun (WGS) entry which is preliminary data.</text>
</comment>
<dbReference type="InterPro" id="IPR005119">
    <property type="entry name" value="LysR_subst-bd"/>
</dbReference>
<dbReference type="PANTHER" id="PTHR30346">
    <property type="entry name" value="TRANSCRIPTIONAL DUAL REGULATOR HCAR-RELATED"/>
    <property type="match status" value="1"/>
</dbReference>
<keyword evidence="5" id="KW-0804">Transcription</keyword>
<dbReference type="GO" id="GO:0003677">
    <property type="term" value="F:DNA binding"/>
    <property type="evidence" value="ECO:0007669"/>
    <property type="project" value="UniProtKB-KW"/>
</dbReference>
<dbReference type="RefSeq" id="WP_070356004.1">
    <property type="nucleotide sequence ID" value="NZ_CP043474.1"/>
</dbReference>
<comment type="similarity">
    <text evidence="1">Belongs to the LysR transcriptional regulatory family.</text>
</comment>
<keyword evidence="4" id="KW-0010">Activator</keyword>
<keyword evidence="10" id="KW-1185">Reference proteome</keyword>
<sequence>MELRQLDYFVAVAEEANFTRAAEREHVAQPAVSAQIRRLERELGQPLFDRNRRAVRLTAAGEALLPHARAALRAVGDARTAVAELGDLVRGSITVGSVTAHDFDMAGLLADFHREHPLVDITLGTDDSDALVDGIRSGRLDAAILSVGTDLPVGLAAEVVTDQRIVAAVAGTHAWRRRRGIAVADLADQPVIALPVGTGIRRLLDDACAAGGVTVRVALEASTPQALADLAARGLGVAILPESAATARPELHAVVLAPPLRGRLVFAWRAAGPMSPAARVLVGMARRRLRVGGPA</sequence>
<dbReference type="InterPro" id="IPR036388">
    <property type="entry name" value="WH-like_DNA-bd_sf"/>
</dbReference>
<evidence type="ECO:0000256" key="7">
    <source>
        <dbReference type="ARBA" id="ARBA00056658"/>
    </source>
</evidence>
<comment type="function">
    <text evidence="7">Required for the induction the katG gene for catalase. Involved in the response to hydrogen peroxide.</text>
</comment>
<evidence type="ECO:0000256" key="1">
    <source>
        <dbReference type="ARBA" id="ARBA00009437"/>
    </source>
</evidence>
<dbReference type="SUPFAM" id="SSF46785">
    <property type="entry name" value="Winged helix' DNA-binding domain"/>
    <property type="match status" value="1"/>
</dbReference>
<dbReference type="GO" id="GO:0003700">
    <property type="term" value="F:DNA-binding transcription factor activity"/>
    <property type="evidence" value="ECO:0007669"/>
    <property type="project" value="InterPro"/>
</dbReference>
<dbReference type="Gene3D" id="3.40.190.290">
    <property type="match status" value="1"/>
</dbReference>
<evidence type="ECO:0000256" key="3">
    <source>
        <dbReference type="ARBA" id="ARBA00023125"/>
    </source>
</evidence>
<dbReference type="InterPro" id="IPR036390">
    <property type="entry name" value="WH_DNA-bd_sf"/>
</dbReference>
<dbReference type="Gene3D" id="1.10.10.10">
    <property type="entry name" value="Winged helix-like DNA-binding domain superfamily/Winged helix DNA-binding domain"/>
    <property type="match status" value="1"/>
</dbReference>